<dbReference type="PANTHER" id="PTHR48073">
    <property type="entry name" value="O-SUCCINYLBENZOATE SYNTHASE-RELATED"/>
    <property type="match status" value="1"/>
</dbReference>
<dbReference type="AlphaFoldDB" id="A0A285NC95"/>
<accession>A0A285NC95</accession>
<dbReference type="Gene3D" id="3.30.390.10">
    <property type="entry name" value="Enolase-like, N-terminal domain"/>
    <property type="match status" value="1"/>
</dbReference>
<dbReference type="SUPFAM" id="SSF51604">
    <property type="entry name" value="Enolase C-terminal domain-like"/>
    <property type="match status" value="1"/>
</dbReference>
<dbReference type="PANTHER" id="PTHR48073:SF2">
    <property type="entry name" value="O-SUCCINYLBENZOATE SYNTHASE"/>
    <property type="match status" value="1"/>
</dbReference>
<keyword evidence="3 5" id="KW-0413">Isomerase</keyword>
<keyword evidence="6" id="KW-1185">Reference proteome</keyword>
<gene>
    <name evidence="5" type="ORF">SAMN06265368_0580</name>
</gene>
<evidence type="ECO:0000256" key="3">
    <source>
        <dbReference type="ARBA" id="ARBA00023235"/>
    </source>
</evidence>
<dbReference type="GO" id="GO:0006518">
    <property type="term" value="P:peptide metabolic process"/>
    <property type="evidence" value="ECO:0007669"/>
    <property type="project" value="UniProtKB-ARBA"/>
</dbReference>
<reference evidence="5 6" key="1">
    <citation type="submission" date="2017-09" db="EMBL/GenBank/DDBJ databases">
        <authorList>
            <person name="Ehlers B."/>
            <person name="Leendertz F.H."/>
        </authorList>
    </citation>
    <scope>NUCLEOTIDE SEQUENCE [LARGE SCALE GENOMIC DNA]</scope>
    <source>
        <strain evidence="5 6">DSM 18289</strain>
    </source>
</reference>
<evidence type="ECO:0000313" key="6">
    <source>
        <dbReference type="Proteomes" id="UP000219439"/>
    </source>
</evidence>
<evidence type="ECO:0000313" key="5">
    <source>
        <dbReference type="EMBL" id="SNZ06908.1"/>
    </source>
</evidence>
<sequence>MSVDQKITAMDVWHLQLPVNARRDHGIGSVEHVVDIVVVGLTAEGGQTGYGEGSSWSVFTGSAEASFAALDRYIRPLVVGRSIGDRAAIMADAAYAVAHCTEAKAALETALLDLQGRISGLPVWALLGGKCRDTIPLSCSIADPDWEADLKLMERLREDGVRIIKLKTGFKGHAYDMMRLEELRKNYPEFKIRVDYNQGLHHDNAIRCVQEVATFDPDFIEQPVKAHLRSLMARIRDSIDIPLLADESVFGPEDMQTAIAMGLCDGVSIKIMKTGGLTRAQTVARMAQSVGLSAYGGDMFEAGLAHLAGTHMIASTPEITLGCEFYQASYFLVEDILQTPFEVKDGQVIVPQDAGLGVLPDPDKLTKYTLTHSNGSKA</sequence>
<organism evidence="5 6">
    <name type="scientific">Cohaesibacter gelatinilyticus</name>
    <dbReference type="NCBI Taxonomy" id="372072"/>
    <lineage>
        <taxon>Bacteria</taxon>
        <taxon>Pseudomonadati</taxon>
        <taxon>Pseudomonadota</taxon>
        <taxon>Alphaproteobacteria</taxon>
        <taxon>Hyphomicrobiales</taxon>
        <taxon>Cohaesibacteraceae</taxon>
    </lineage>
</organism>
<dbReference type="InterPro" id="IPR013341">
    <property type="entry name" value="Mandelate_racemase_N_dom"/>
</dbReference>
<dbReference type="PROSITE" id="PS00909">
    <property type="entry name" value="MR_MLE_2"/>
    <property type="match status" value="1"/>
</dbReference>
<keyword evidence="2" id="KW-0479">Metal-binding</keyword>
<dbReference type="OrthoDB" id="9775913at2"/>
<dbReference type="Pfam" id="PF02746">
    <property type="entry name" value="MR_MLE_N"/>
    <property type="match status" value="1"/>
</dbReference>
<dbReference type="RefSeq" id="WP_097151887.1">
    <property type="nucleotide sequence ID" value="NZ_OBEL01000001.1"/>
</dbReference>
<proteinExistence type="inferred from homology"/>
<dbReference type="PROSITE" id="PS00908">
    <property type="entry name" value="MR_MLE_1"/>
    <property type="match status" value="1"/>
</dbReference>
<dbReference type="FunFam" id="3.20.20.120:FF:000028">
    <property type="entry name" value="Muconate cycloisomerase I"/>
    <property type="match status" value="1"/>
</dbReference>
<dbReference type="SUPFAM" id="SSF54826">
    <property type="entry name" value="Enolase N-terminal domain-like"/>
    <property type="match status" value="1"/>
</dbReference>
<dbReference type="Proteomes" id="UP000219439">
    <property type="component" value="Unassembled WGS sequence"/>
</dbReference>
<dbReference type="GO" id="GO:0000287">
    <property type="term" value="F:magnesium ion binding"/>
    <property type="evidence" value="ECO:0007669"/>
    <property type="project" value="UniProtKB-ARBA"/>
</dbReference>
<dbReference type="GO" id="GO:0009063">
    <property type="term" value="P:amino acid catabolic process"/>
    <property type="evidence" value="ECO:0007669"/>
    <property type="project" value="InterPro"/>
</dbReference>
<dbReference type="GO" id="GO:0016854">
    <property type="term" value="F:racemase and epimerase activity"/>
    <property type="evidence" value="ECO:0007669"/>
    <property type="project" value="UniProtKB-ARBA"/>
</dbReference>
<evidence type="ECO:0000256" key="1">
    <source>
        <dbReference type="ARBA" id="ARBA00008031"/>
    </source>
</evidence>
<dbReference type="SFLD" id="SFLDS00001">
    <property type="entry name" value="Enolase"/>
    <property type="match status" value="1"/>
</dbReference>
<dbReference type="InterPro" id="IPR029017">
    <property type="entry name" value="Enolase-like_N"/>
</dbReference>
<dbReference type="InterPro" id="IPR036849">
    <property type="entry name" value="Enolase-like_C_sf"/>
</dbReference>
<evidence type="ECO:0000256" key="2">
    <source>
        <dbReference type="ARBA" id="ARBA00022723"/>
    </source>
</evidence>
<dbReference type="EMBL" id="OBEL01000001">
    <property type="protein sequence ID" value="SNZ06908.1"/>
    <property type="molecule type" value="Genomic_DNA"/>
</dbReference>
<feature type="domain" description="Mandelate racemase/muconate lactonizing enzyme C-terminal" evidence="4">
    <location>
        <begin position="146"/>
        <end position="242"/>
    </location>
</feature>
<dbReference type="InterPro" id="IPR018110">
    <property type="entry name" value="Mandel_Rmase/mucon_lact_enz_CS"/>
</dbReference>
<comment type="similarity">
    <text evidence="1">Belongs to the mandelate racemase/muconate lactonizing enzyme family.</text>
</comment>
<dbReference type="InterPro" id="IPR013342">
    <property type="entry name" value="Mandelate_racemase_C"/>
</dbReference>
<evidence type="ECO:0000259" key="4">
    <source>
        <dbReference type="SMART" id="SM00922"/>
    </source>
</evidence>
<dbReference type="SMART" id="SM00922">
    <property type="entry name" value="MR_MLE"/>
    <property type="match status" value="1"/>
</dbReference>
<dbReference type="SFLD" id="SFLDG00180">
    <property type="entry name" value="muconate_cycloisomerase"/>
    <property type="match status" value="1"/>
</dbReference>
<dbReference type="Gene3D" id="3.20.20.120">
    <property type="entry name" value="Enolase-like C-terminal domain"/>
    <property type="match status" value="1"/>
</dbReference>
<protein>
    <submittedName>
        <fullName evidence="5">Muconate cycloisomerase</fullName>
    </submittedName>
</protein>
<dbReference type="InterPro" id="IPR029065">
    <property type="entry name" value="Enolase_C-like"/>
</dbReference>
<name>A0A285NC95_9HYPH</name>
<dbReference type="Pfam" id="PF13378">
    <property type="entry name" value="MR_MLE_C"/>
    <property type="match status" value="1"/>
</dbReference>